<dbReference type="Pfam" id="PF02934">
    <property type="entry name" value="GatB_N"/>
    <property type="match status" value="1"/>
</dbReference>
<keyword evidence="3" id="KW-0067">ATP-binding</keyword>
<proteinExistence type="predicted"/>
<dbReference type="GO" id="GO:0005739">
    <property type="term" value="C:mitochondrion"/>
    <property type="evidence" value="ECO:0007669"/>
    <property type="project" value="TreeGrafter"/>
</dbReference>
<keyword evidence="2" id="KW-0547">Nucleotide-binding</keyword>
<keyword evidence="7" id="KW-1185">Reference proteome</keyword>
<evidence type="ECO:0000256" key="4">
    <source>
        <dbReference type="ARBA" id="ARBA00022917"/>
    </source>
</evidence>
<dbReference type="STRING" id="1348612.A0A397J3P3"/>
<dbReference type="PANTHER" id="PTHR11659:SF0">
    <property type="entry name" value="GLUTAMYL-TRNA(GLN) AMIDOTRANSFERASE SUBUNIT B, MITOCHONDRIAL"/>
    <property type="match status" value="1"/>
</dbReference>
<dbReference type="PANTHER" id="PTHR11659">
    <property type="entry name" value="GLUTAMYL-TRNA GLN AMIDOTRANSFERASE SUBUNIT B MITOCHONDRIAL AND PROKARYOTIC PET112-RELATED"/>
    <property type="match status" value="1"/>
</dbReference>
<dbReference type="OrthoDB" id="1722066at2759"/>
<dbReference type="GO" id="GO:0050567">
    <property type="term" value="F:glutaminyl-tRNA synthase (glutamine-hydrolyzing) activity"/>
    <property type="evidence" value="ECO:0007669"/>
    <property type="project" value="TreeGrafter"/>
</dbReference>
<gene>
    <name evidence="6" type="ORF">Glove_103g21</name>
</gene>
<accession>A0A397J3P3</accession>
<evidence type="ECO:0000259" key="5">
    <source>
        <dbReference type="Pfam" id="PF02934"/>
    </source>
</evidence>
<dbReference type="GO" id="GO:0005524">
    <property type="term" value="F:ATP binding"/>
    <property type="evidence" value="ECO:0007669"/>
    <property type="project" value="UniProtKB-KW"/>
</dbReference>
<comment type="caution">
    <text evidence="6">The sequence shown here is derived from an EMBL/GenBank/DDBJ whole genome shotgun (WGS) entry which is preliminary data.</text>
</comment>
<dbReference type="GO" id="GO:0032543">
    <property type="term" value="P:mitochondrial translation"/>
    <property type="evidence" value="ECO:0007669"/>
    <property type="project" value="TreeGrafter"/>
</dbReference>
<evidence type="ECO:0000313" key="6">
    <source>
        <dbReference type="EMBL" id="RHZ82919.1"/>
    </source>
</evidence>
<organism evidence="6 7">
    <name type="scientific">Diversispora epigaea</name>
    <dbReference type="NCBI Taxonomy" id="1348612"/>
    <lineage>
        <taxon>Eukaryota</taxon>
        <taxon>Fungi</taxon>
        <taxon>Fungi incertae sedis</taxon>
        <taxon>Mucoromycota</taxon>
        <taxon>Glomeromycotina</taxon>
        <taxon>Glomeromycetes</taxon>
        <taxon>Diversisporales</taxon>
        <taxon>Diversisporaceae</taxon>
        <taxon>Diversispora</taxon>
    </lineage>
</organism>
<dbReference type="EMBL" id="PQFF01000096">
    <property type="protein sequence ID" value="RHZ82919.1"/>
    <property type="molecule type" value="Genomic_DNA"/>
</dbReference>
<dbReference type="GO" id="GO:0030956">
    <property type="term" value="C:glutamyl-tRNA(Gln) amidotransferase complex"/>
    <property type="evidence" value="ECO:0007669"/>
    <property type="project" value="TreeGrafter"/>
</dbReference>
<keyword evidence="1" id="KW-0436">Ligase</keyword>
<protein>
    <recommendedName>
        <fullName evidence="5">Aspartyl/Glutamyl-tRNA(Gln) amidotransferase subunit B/E catalytic domain-containing protein</fullName>
    </recommendedName>
</protein>
<dbReference type="GO" id="GO:0070681">
    <property type="term" value="P:glutaminyl-tRNAGln biosynthesis via transamidation"/>
    <property type="evidence" value="ECO:0007669"/>
    <property type="project" value="TreeGrafter"/>
</dbReference>
<evidence type="ECO:0000256" key="1">
    <source>
        <dbReference type="ARBA" id="ARBA00022598"/>
    </source>
</evidence>
<dbReference type="AlphaFoldDB" id="A0A397J3P3"/>
<dbReference type="InterPro" id="IPR017959">
    <property type="entry name" value="Asn/Gln-tRNA_amidoTrfase_suB/E"/>
</dbReference>
<evidence type="ECO:0000256" key="3">
    <source>
        <dbReference type="ARBA" id="ARBA00022840"/>
    </source>
</evidence>
<dbReference type="Proteomes" id="UP000266861">
    <property type="component" value="Unassembled WGS sequence"/>
</dbReference>
<dbReference type="InterPro" id="IPR006075">
    <property type="entry name" value="Asn/Gln-tRNA_Trfase_suB/E_cat"/>
</dbReference>
<dbReference type="SUPFAM" id="SSF55931">
    <property type="entry name" value="Glutamine synthetase/guanido kinase"/>
    <property type="match status" value="1"/>
</dbReference>
<feature type="domain" description="Aspartyl/Glutamyl-tRNA(Gln) amidotransferase subunit B/E catalytic" evidence="5">
    <location>
        <begin position="11"/>
        <end position="138"/>
    </location>
</feature>
<name>A0A397J3P3_9GLOM</name>
<sequence length="142" mass="15860">MFSFEIPIQKNLLAGYQITQHYGEIKKRFKKKEPLSIGGKIALSHLDGLKYETEVRIKQIQLEQDTGKSIYDIKPGFALMDLNRAGTEIVTEPDIRSLKEAGLNLRKLQNILCAVGSSDGRDLSLRCDVDVSVNQVGTPDVK</sequence>
<evidence type="ECO:0000313" key="7">
    <source>
        <dbReference type="Proteomes" id="UP000266861"/>
    </source>
</evidence>
<reference evidence="6 7" key="1">
    <citation type="submission" date="2018-08" db="EMBL/GenBank/DDBJ databases">
        <title>Genome and evolution of the arbuscular mycorrhizal fungus Diversispora epigaea (formerly Glomus versiforme) and its bacterial endosymbionts.</title>
        <authorList>
            <person name="Sun X."/>
            <person name="Fei Z."/>
            <person name="Harrison M."/>
        </authorList>
    </citation>
    <scope>NUCLEOTIDE SEQUENCE [LARGE SCALE GENOMIC DNA]</scope>
    <source>
        <strain evidence="6 7">IT104</strain>
    </source>
</reference>
<keyword evidence="4" id="KW-0648">Protein biosynthesis</keyword>
<dbReference type="InterPro" id="IPR014746">
    <property type="entry name" value="Gln_synth/guanido_kin_cat_dom"/>
</dbReference>
<evidence type="ECO:0000256" key="2">
    <source>
        <dbReference type="ARBA" id="ARBA00022741"/>
    </source>
</evidence>